<dbReference type="Gene3D" id="3.90.550.10">
    <property type="entry name" value="Spore Coat Polysaccharide Biosynthesis Protein SpsA, Chain A"/>
    <property type="match status" value="1"/>
</dbReference>
<dbReference type="AlphaFoldDB" id="A0A0M3IHN2"/>
<evidence type="ECO:0000313" key="2">
    <source>
        <dbReference type="WBParaSite" id="ALUE_0001794101-mRNA-1"/>
    </source>
</evidence>
<name>A0A0M3IHN2_ASCLU</name>
<evidence type="ECO:0000313" key="1">
    <source>
        <dbReference type="Proteomes" id="UP000036681"/>
    </source>
</evidence>
<dbReference type="InterPro" id="IPR004988">
    <property type="entry name" value="DUF273"/>
</dbReference>
<dbReference type="PANTHER" id="PTHR31562">
    <property type="entry name" value="PROTEIN CBG18972"/>
    <property type="match status" value="1"/>
</dbReference>
<dbReference type="PANTHER" id="PTHR31562:SF2">
    <property type="entry name" value="NUCLEOTIDE-DIPHOSPHO-SUGAR TRANSFERASE"/>
    <property type="match status" value="1"/>
</dbReference>
<organism evidence="1 2">
    <name type="scientific">Ascaris lumbricoides</name>
    <name type="common">Giant roundworm</name>
    <dbReference type="NCBI Taxonomy" id="6252"/>
    <lineage>
        <taxon>Eukaryota</taxon>
        <taxon>Metazoa</taxon>
        <taxon>Ecdysozoa</taxon>
        <taxon>Nematoda</taxon>
        <taxon>Chromadorea</taxon>
        <taxon>Rhabditida</taxon>
        <taxon>Spirurina</taxon>
        <taxon>Ascaridomorpha</taxon>
        <taxon>Ascaridoidea</taxon>
        <taxon>Ascarididae</taxon>
        <taxon>Ascaris</taxon>
    </lineage>
</organism>
<proteinExistence type="predicted"/>
<protein>
    <submittedName>
        <fullName evidence="2">Glycosyltransferase</fullName>
    </submittedName>
</protein>
<reference evidence="2" key="1">
    <citation type="submission" date="2017-02" db="UniProtKB">
        <authorList>
            <consortium name="WormBaseParasite"/>
        </authorList>
    </citation>
    <scope>IDENTIFICATION</scope>
</reference>
<dbReference type="InterPro" id="IPR029044">
    <property type="entry name" value="Nucleotide-diphossugar_trans"/>
</dbReference>
<sequence length="386" mass="45394">MKKLQFIINNKYLLRILPAKMHKRYRNIVFILIAIVLLIIVEEIHVAKLRATYRNFYYETIYSPIHISRFNGFIKPRNIMILIVLNDSINLNEYRIAMETFKCYSIYHRYRMVVVDFAANETLREICDQKDFMFARHCVTVQKLIEEQVEWIFFVDADMAVINPNRLIEEWIDNDVAVILYDRIMNSEVAAGSYLVKNTDYSRNFLRSWASYDRKVPNSFHGTDNGALQILLLEMMAPSKVEEAKRCRRIWQQSRNYADLSVYEACARSALGGRKKWNAKLSILRKGTSWVRDSWLTNSMWSSRDFVLHGWKLSTMDAPLFASWSSPLSSHEIDVLKCSTENASYNWHYKDTFIRSNKEIESMINEAIKFSHGTYLNDLGKIASYL</sequence>
<keyword evidence="1" id="KW-1185">Reference proteome</keyword>
<dbReference type="WBParaSite" id="ALUE_0001794101-mRNA-1">
    <property type="protein sequence ID" value="ALUE_0001794101-mRNA-1"/>
    <property type="gene ID" value="ALUE_0001794101"/>
</dbReference>
<accession>A0A0M3IHN2</accession>
<dbReference type="Proteomes" id="UP000036681">
    <property type="component" value="Unplaced"/>
</dbReference>
<dbReference type="Pfam" id="PF03314">
    <property type="entry name" value="DUF273"/>
    <property type="match status" value="1"/>
</dbReference>